<dbReference type="EMBL" id="KV930394">
    <property type="protein sequence ID" value="PIO31463.1"/>
    <property type="molecule type" value="Genomic_DNA"/>
</dbReference>
<proteinExistence type="predicted"/>
<evidence type="ECO:0000313" key="1">
    <source>
        <dbReference type="EMBL" id="PIO31463.1"/>
    </source>
</evidence>
<keyword evidence="2" id="KW-1185">Reference proteome</keyword>
<dbReference type="AlphaFoldDB" id="A0A2G9RW70"/>
<protein>
    <submittedName>
        <fullName evidence="1">Uncharacterized protein</fullName>
    </submittedName>
</protein>
<gene>
    <name evidence="1" type="ORF">AB205_0170890</name>
</gene>
<accession>A0A2G9RW70</accession>
<dbReference type="Proteomes" id="UP000228934">
    <property type="component" value="Unassembled WGS sequence"/>
</dbReference>
<sequence length="60" mass="6523">MVVSACMCLSLSVCDYRPCSVVFCAMLLSLFQQAVVINPITPHSSKEGMFLSYLLLGASF</sequence>
<reference evidence="2" key="1">
    <citation type="journal article" date="2017" name="Nat. Commun.">
        <title>The North American bullfrog draft genome provides insight into hormonal regulation of long noncoding RNA.</title>
        <authorList>
            <person name="Hammond S.A."/>
            <person name="Warren R.L."/>
            <person name="Vandervalk B.P."/>
            <person name="Kucuk E."/>
            <person name="Khan H."/>
            <person name="Gibb E.A."/>
            <person name="Pandoh P."/>
            <person name="Kirk H."/>
            <person name="Zhao Y."/>
            <person name="Jones M."/>
            <person name="Mungall A.J."/>
            <person name="Coope R."/>
            <person name="Pleasance S."/>
            <person name="Moore R.A."/>
            <person name="Holt R.A."/>
            <person name="Round J.M."/>
            <person name="Ohora S."/>
            <person name="Walle B.V."/>
            <person name="Veldhoen N."/>
            <person name="Helbing C.C."/>
            <person name="Birol I."/>
        </authorList>
    </citation>
    <scope>NUCLEOTIDE SEQUENCE [LARGE SCALE GENOMIC DNA]</scope>
</reference>
<evidence type="ECO:0000313" key="2">
    <source>
        <dbReference type="Proteomes" id="UP000228934"/>
    </source>
</evidence>
<organism evidence="1 2">
    <name type="scientific">Aquarana catesbeiana</name>
    <name type="common">American bullfrog</name>
    <name type="synonym">Rana catesbeiana</name>
    <dbReference type="NCBI Taxonomy" id="8400"/>
    <lineage>
        <taxon>Eukaryota</taxon>
        <taxon>Metazoa</taxon>
        <taxon>Chordata</taxon>
        <taxon>Craniata</taxon>
        <taxon>Vertebrata</taxon>
        <taxon>Euteleostomi</taxon>
        <taxon>Amphibia</taxon>
        <taxon>Batrachia</taxon>
        <taxon>Anura</taxon>
        <taxon>Neobatrachia</taxon>
        <taxon>Ranoidea</taxon>
        <taxon>Ranidae</taxon>
        <taxon>Aquarana</taxon>
    </lineage>
</organism>
<name>A0A2G9RW70_AQUCT</name>